<dbReference type="CDD" id="cd00268">
    <property type="entry name" value="DEADc"/>
    <property type="match status" value="1"/>
</dbReference>
<keyword evidence="3" id="KW-0547">Nucleotide-binding</keyword>
<dbReference type="EMBL" id="CDMY01000887">
    <property type="protein sequence ID" value="CEM36352.1"/>
    <property type="molecule type" value="Genomic_DNA"/>
</dbReference>
<dbReference type="InterPro" id="IPR035979">
    <property type="entry name" value="RBD_domain_sf"/>
</dbReference>
<dbReference type="PROSITE" id="PS51194">
    <property type="entry name" value="HELICASE_CTER"/>
    <property type="match status" value="1"/>
</dbReference>
<keyword evidence="7" id="KW-0694">RNA-binding</keyword>
<dbReference type="Pfam" id="PF00270">
    <property type="entry name" value="DEAD"/>
    <property type="match status" value="1"/>
</dbReference>
<dbReference type="STRING" id="1169540.A0A0G4GYV9"/>
<evidence type="ECO:0000256" key="4">
    <source>
        <dbReference type="ARBA" id="ARBA00022801"/>
    </source>
</evidence>
<evidence type="ECO:0000256" key="8">
    <source>
        <dbReference type="SAM" id="MobiDB-lite"/>
    </source>
</evidence>
<feature type="compositionally biased region" description="Gly residues" evidence="8">
    <location>
        <begin position="673"/>
        <end position="693"/>
    </location>
</feature>
<dbReference type="InterPro" id="IPR059027">
    <property type="entry name" value="DD_DDX21-DDX50"/>
</dbReference>
<dbReference type="Gene3D" id="3.30.70.2280">
    <property type="match status" value="1"/>
</dbReference>
<evidence type="ECO:0000256" key="1">
    <source>
        <dbReference type="ARBA" id="ARBA00006517"/>
    </source>
</evidence>
<evidence type="ECO:0000313" key="12">
    <source>
        <dbReference type="Proteomes" id="UP000041254"/>
    </source>
</evidence>
<dbReference type="Pfam" id="PF00271">
    <property type="entry name" value="Helicase_C"/>
    <property type="match status" value="1"/>
</dbReference>
<dbReference type="GO" id="GO:0005524">
    <property type="term" value="F:ATP binding"/>
    <property type="evidence" value="ECO:0007669"/>
    <property type="project" value="UniProtKB-KW"/>
</dbReference>
<dbReference type="InterPro" id="IPR001650">
    <property type="entry name" value="Helicase_C-like"/>
</dbReference>
<dbReference type="InterPro" id="IPR044742">
    <property type="entry name" value="DEAD/DEAH_RhlB"/>
</dbReference>
<dbReference type="Pfam" id="PF08152">
    <property type="entry name" value="GUCT"/>
    <property type="match status" value="1"/>
</dbReference>
<evidence type="ECO:0000259" key="10">
    <source>
        <dbReference type="PROSITE" id="PS51194"/>
    </source>
</evidence>
<feature type="domain" description="Helicase C-terminal" evidence="10">
    <location>
        <begin position="323"/>
        <end position="467"/>
    </location>
</feature>
<feature type="compositionally biased region" description="Polar residues" evidence="8">
    <location>
        <begin position="635"/>
        <end position="645"/>
    </location>
</feature>
<keyword evidence="4" id="KW-0378">Hydrolase</keyword>
<evidence type="ECO:0000256" key="6">
    <source>
        <dbReference type="ARBA" id="ARBA00022840"/>
    </source>
</evidence>
<dbReference type="CDD" id="cd18787">
    <property type="entry name" value="SF2_C_DEAD"/>
    <property type="match status" value="1"/>
</dbReference>
<name>A0A0G4GYV9_VITBC</name>
<keyword evidence="6" id="KW-0067">ATP-binding</keyword>
<sequence>MSKAKRGDREGVDGKKKRRKHEEEAGEIILTNGLEEDSAAAAPSSAAAGEGGGGGLSKIIADYRVSAESLSSLAERGISEFFPIQWMSFDLLYDKHDLIGRARTGQGKTLAFSLPIIERLLAKGLIKPHAKKRVPLVLVLLPTRELSIQVAKEFEALAHDRYATLCVYGGAPELPQVQALQKGVDVVVGTPGRIIDMLERKALKVEKLRAFILDEADQMLQNNFQEDVEKIFAHIARERATPIGGDEADTAATTDVTGPIKNLQMALFSATLPSWVHSIAQRFMKPDRETVDVTKSEKVKTSHSVQHLAMVCGYHARAPTLGDVLTIYAGLHGRCIVFTETKAQANEIALSSSIKDNCQALHGDIPQSQREVTLKAFKDGRFRCLVATDVAARGLHIDDVELVVQLSPPRDIDTYVHRVGRTGRANKKGIALMFCNRNDAPYLSAIEKKTGCKFQRVGVPQPEELLRATASAVLEDVMADDIPPNILNAFQDAAEQLIQSHGAVDAVCRCFCELSGFNEGFKVRSPLTGREGFRTYVLRYQATQIRTKGYIWGFLNRNFGEDVTAKISAVIKLADASGAAFDVADDVCPAFEEAYKQIPSRFTSSMTLEPVTSASQLPDLDDDQPAALRDGNNGGDNASDASSGRHSGYRGGMKRRTYDGQRDGGPAAKRGRGGGSSFGGGRGSFGGGGGRGRGYGRGRGRGGG</sequence>
<feature type="domain" description="Helicase ATP-binding" evidence="9">
    <location>
        <begin position="89"/>
        <end position="290"/>
    </location>
</feature>
<dbReference type="PANTHER" id="PTHR47959">
    <property type="entry name" value="ATP-DEPENDENT RNA HELICASE RHLE-RELATED"/>
    <property type="match status" value="1"/>
</dbReference>
<evidence type="ECO:0000259" key="9">
    <source>
        <dbReference type="PROSITE" id="PS51192"/>
    </source>
</evidence>
<dbReference type="InParanoid" id="A0A0G4GYV9"/>
<dbReference type="Gene3D" id="3.40.50.300">
    <property type="entry name" value="P-loop containing nucleotide triphosphate hydrolases"/>
    <property type="match status" value="2"/>
</dbReference>
<dbReference type="SUPFAM" id="SSF54928">
    <property type="entry name" value="RNA-binding domain, RBD"/>
    <property type="match status" value="1"/>
</dbReference>
<dbReference type="PANTHER" id="PTHR47959:SF1">
    <property type="entry name" value="ATP-DEPENDENT RNA HELICASE DBPA"/>
    <property type="match status" value="1"/>
</dbReference>
<protein>
    <recommendedName>
        <fullName evidence="2">RNA helicase</fullName>
        <ecNumber evidence="2">3.6.4.13</ecNumber>
    </recommendedName>
</protein>
<feature type="compositionally biased region" description="Basic and acidic residues" evidence="8">
    <location>
        <begin position="1"/>
        <end position="14"/>
    </location>
</feature>
<comment type="similarity">
    <text evidence="1">Belongs to the DEAD box helicase family. DDX21/DDX50 subfamily.</text>
</comment>
<evidence type="ECO:0000256" key="3">
    <source>
        <dbReference type="ARBA" id="ARBA00022741"/>
    </source>
</evidence>
<dbReference type="SMART" id="SM00487">
    <property type="entry name" value="DEXDc"/>
    <property type="match status" value="1"/>
</dbReference>
<feature type="region of interest" description="Disordered" evidence="8">
    <location>
        <begin position="1"/>
        <end position="52"/>
    </location>
</feature>
<proteinExistence type="inferred from homology"/>
<evidence type="ECO:0000256" key="5">
    <source>
        <dbReference type="ARBA" id="ARBA00022806"/>
    </source>
</evidence>
<dbReference type="OMA" id="NSWFKSG"/>
<keyword evidence="5" id="KW-0347">Helicase</keyword>
<dbReference type="EC" id="3.6.4.13" evidence="2"/>
<dbReference type="SUPFAM" id="SSF52540">
    <property type="entry name" value="P-loop containing nucleoside triphosphate hydrolases"/>
    <property type="match status" value="1"/>
</dbReference>
<dbReference type="InterPro" id="IPR050079">
    <property type="entry name" value="DEAD_box_RNA_helicase"/>
</dbReference>
<accession>A0A0G4GYV9</accession>
<dbReference type="GO" id="GO:0016787">
    <property type="term" value="F:hydrolase activity"/>
    <property type="evidence" value="ECO:0007669"/>
    <property type="project" value="UniProtKB-KW"/>
</dbReference>
<gene>
    <name evidence="11" type="ORF">Vbra_10454</name>
</gene>
<dbReference type="InterPro" id="IPR012562">
    <property type="entry name" value="GUCT"/>
</dbReference>
<organism evidence="11 12">
    <name type="scientific">Vitrella brassicaformis (strain CCMP3155)</name>
    <dbReference type="NCBI Taxonomy" id="1169540"/>
    <lineage>
        <taxon>Eukaryota</taxon>
        <taxon>Sar</taxon>
        <taxon>Alveolata</taxon>
        <taxon>Colpodellida</taxon>
        <taxon>Vitrellaceae</taxon>
        <taxon>Vitrella</taxon>
    </lineage>
</organism>
<dbReference type="InterPro" id="IPR011545">
    <property type="entry name" value="DEAD/DEAH_box_helicase_dom"/>
</dbReference>
<dbReference type="VEuPathDB" id="CryptoDB:Vbra_10454"/>
<dbReference type="Pfam" id="PF26142">
    <property type="entry name" value="DD_DDX21-DDX50"/>
    <property type="match status" value="1"/>
</dbReference>
<dbReference type="Proteomes" id="UP000041254">
    <property type="component" value="Unassembled WGS sequence"/>
</dbReference>
<evidence type="ECO:0000313" key="11">
    <source>
        <dbReference type="EMBL" id="CEM36352.1"/>
    </source>
</evidence>
<evidence type="ECO:0000256" key="7">
    <source>
        <dbReference type="ARBA" id="ARBA00022884"/>
    </source>
</evidence>
<feature type="region of interest" description="Disordered" evidence="8">
    <location>
        <begin position="615"/>
        <end position="704"/>
    </location>
</feature>
<dbReference type="InterPro" id="IPR014001">
    <property type="entry name" value="Helicase_ATP-bd"/>
</dbReference>
<dbReference type="GO" id="GO:0003723">
    <property type="term" value="F:RNA binding"/>
    <property type="evidence" value="ECO:0007669"/>
    <property type="project" value="UniProtKB-KW"/>
</dbReference>
<dbReference type="GO" id="GO:0005829">
    <property type="term" value="C:cytosol"/>
    <property type="evidence" value="ECO:0007669"/>
    <property type="project" value="TreeGrafter"/>
</dbReference>
<feature type="compositionally biased region" description="Basic residues" evidence="8">
    <location>
        <begin position="694"/>
        <end position="704"/>
    </location>
</feature>
<dbReference type="CDD" id="cd12937">
    <property type="entry name" value="GUCT_RH7_like"/>
    <property type="match status" value="1"/>
</dbReference>
<reference evidence="11 12" key="1">
    <citation type="submission" date="2014-11" db="EMBL/GenBank/DDBJ databases">
        <authorList>
            <person name="Zhu J."/>
            <person name="Qi W."/>
            <person name="Song R."/>
        </authorList>
    </citation>
    <scope>NUCLEOTIDE SEQUENCE [LARGE SCALE GENOMIC DNA]</scope>
</reference>
<keyword evidence="12" id="KW-1185">Reference proteome</keyword>
<evidence type="ECO:0000256" key="2">
    <source>
        <dbReference type="ARBA" id="ARBA00012552"/>
    </source>
</evidence>
<dbReference type="GO" id="GO:0003724">
    <property type="term" value="F:RNA helicase activity"/>
    <property type="evidence" value="ECO:0007669"/>
    <property type="project" value="UniProtKB-EC"/>
</dbReference>
<dbReference type="OrthoDB" id="4255at2759"/>
<dbReference type="PhylomeDB" id="A0A0G4GYV9"/>
<feature type="compositionally biased region" description="Low complexity" evidence="8">
    <location>
        <begin position="39"/>
        <end position="48"/>
    </location>
</feature>
<dbReference type="InterPro" id="IPR027417">
    <property type="entry name" value="P-loop_NTPase"/>
</dbReference>
<dbReference type="PROSITE" id="PS51192">
    <property type="entry name" value="HELICASE_ATP_BIND_1"/>
    <property type="match status" value="1"/>
</dbReference>
<dbReference type="SMART" id="SM00490">
    <property type="entry name" value="HELICc"/>
    <property type="match status" value="1"/>
</dbReference>
<dbReference type="AlphaFoldDB" id="A0A0G4GYV9"/>